<dbReference type="AlphaFoldDB" id="F3FGL3"/>
<dbReference type="HOGENOM" id="CLU_2737043_0_0_6"/>
<proteinExistence type="predicted"/>
<dbReference type="Proteomes" id="UP000004471">
    <property type="component" value="Unassembled WGS sequence"/>
</dbReference>
<protein>
    <submittedName>
        <fullName evidence="1">Uncharacterized protein</fullName>
    </submittedName>
</protein>
<sequence>MVQKGLIRSLCAAITILAQQSTETASPKRISMKAVIWLHPMSTELAASKLTCVVAILKIRPIYLLLIQMQH</sequence>
<name>F3FGL3_PSESX</name>
<dbReference type="EMBL" id="AEAH01000471">
    <property type="protein sequence ID" value="EGH29349.1"/>
    <property type="molecule type" value="Genomic_DNA"/>
</dbReference>
<accession>F3FGL3</accession>
<comment type="caution">
    <text evidence="1">The sequence shown here is derived from an EMBL/GenBank/DDBJ whole genome shotgun (WGS) entry which is preliminary data.</text>
</comment>
<evidence type="ECO:0000313" key="2">
    <source>
        <dbReference type="Proteomes" id="UP000004471"/>
    </source>
</evidence>
<gene>
    <name evidence="1" type="ORF">PSYJA_10371</name>
</gene>
<reference evidence="1 2" key="1">
    <citation type="journal article" date="2011" name="PLoS Pathog.">
        <title>Dynamic evolution of pathogenicity revealed by sequencing and comparative genomics of 19 Pseudomonas syringae isolates.</title>
        <authorList>
            <person name="Baltrus D.A."/>
            <person name="Nishimura M.T."/>
            <person name="Romanchuk A."/>
            <person name="Chang J.H."/>
            <person name="Mukhtar M.S."/>
            <person name="Cherkis K."/>
            <person name="Roach J."/>
            <person name="Grant S.R."/>
            <person name="Jones C.D."/>
            <person name="Dangl J.L."/>
        </authorList>
    </citation>
    <scope>NUCLEOTIDE SEQUENCE [LARGE SCALE GENOMIC DNA]</scope>
    <source>
        <strain evidence="2">M301072PT</strain>
    </source>
</reference>
<organism evidence="1 2">
    <name type="scientific">Pseudomonas syringae pv. japonica str. M301072</name>
    <dbReference type="NCBI Taxonomy" id="629262"/>
    <lineage>
        <taxon>Bacteria</taxon>
        <taxon>Pseudomonadati</taxon>
        <taxon>Pseudomonadota</taxon>
        <taxon>Gammaproteobacteria</taxon>
        <taxon>Pseudomonadales</taxon>
        <taxon>Pseudomonadaceae</taxon>
        <taxon>Pseudomonas</taxon>
        <taxon>Pseudomonas syringae</taxon>
    </lineage>
</organism>
<evidence type="ECO:0000313" key="1">
    <source>
        <dbReference type="EMBL" id="EGH29349.1"/>
    </source>
</evidence>